<keyword evidence="10" id="KW-0503">Monooxygenase</keyword>
<keyword evidence="6" id="KW-0479">Metal-binding</keyword>
<dbReference type="GeneID" id="38776303"/>
<keyword evidence="11" id="KW-0472">Membrane</keyword>
<evidence type="ECO:0000256" key="10">
    <source>
        <dbReference type="ARBA" id="ARBA00023033"/>
    </source>
</evidence>
<dbReference type="GO" id="GO:0020037">
    <property type="term" value="F:heme binding"/>
    <property type="evidence" value="ECO:0007669"/>
    <property type="project" value="InterPro"/>
</dbReference>
<keyword evidence="5" id="KW-0812">Transmembrane</keyword>
<gene>
    <name evidence="12" type="ORF">SCP_0205840</name>
</gene>
<dbReference type="RefSeq" id="XP_027610299.1">
    <property type="nucleotide sequence ID" value="XM_027754498.1"/>
</dbReference>
<evidence type="ECO:0000256" key="8">
    <source>
        <dbReference type="ARBA" id="ARBA00023002"/>
    </source>
</evidence>
<keyword evidence="7" id="KW-1133">Transmembrane helix</keyword>
<dbReference type="Proteomes" id="UP000287166">
    <property type="component" value="Unassembled WGS sequence"/>
</dbReference>
<evidence type="ECO:0000256" key="4">
    <source>
        <dbReference type="ARBA" id="ARBA00022617"/>
    </source>
</evidence>
<dbReference type="Gene3D" id="1.10.630.10">
    <property type="entry name" value="Cytochrome P450"/>
    <property type="match status" value="1"/>
</dbReference>
<evidence type="ECO:0000256" key="6">
    <source>
        <dbReference type="ARBA" id="ARBA00022723"/>
    </source>
</evidence>
<comment type="caution">
    <text evidence="12">The sequence shown here is derived from an EMBL/GenBank/DDBJ whole genome shotgun (WGS) entry which is preliminary data.</text>
</comment>
<dbReference type="STRING" id="139825.A0A401GB26"/>
<protein>
    <submittedName>
        <fullName evidence="12">Uncharacterized protein</fullName>
    </submittedName>
</protein>
<name>A0A401GB26_9APHY</name>
<reference evidence="12 13" key="1">
    <citation type="journal article" date="2018" name="Sci. Rep.">
        <title>Genome sequence of the cauliflower mushroom Sparassis crispa (Hanabiratake) and its association with beneficial usage.</title>
        <authorList>
            <person name="Kiyama R."/>
            <person name="Furutani Y."/>
            <person name="Kawaguchi K."/>
            <person name="Nakanishi T."/>
        </authorList>
    </citation>
    <scope>NUCLEOTIDE SEQUENCE [LARGE SCALE GENOMIC DNA]</scope>
</reference>
<evidence type="ECO:0000313" key="13">
    <source>
        <dbReference type="Proteomes" id="UP000287166"/>
    </source>
</evidence>
<dbReference type="GO" id="GO:0005506">
    <property type="term" value="F:iron ion binding"/>
    <property type="evidence" value="ECO:0007669"/>
    <property type="project" value="InterPro"/>
</dbReference>
<dbReference type="PANTHER" id="PTHR46300:SF2">
    <property type="entry name" value="CYTOCHROME P450 MONOOXYGENASE ALNH-RELATED"/>
    <property type="match status" value="1"/>
</dbReference>
<accession>A0A401GB26</accession>
<dbReference type="GO" id="GO:0016020">
    <property type="term" value="C:membrane"/>
    <property type="evidence" value="ECO:0007669"/>
    <property type="project" value="UniProtKB-SubCell"/>
</dbReference>
<comment type="cofactor">
    <cofactor evidence="1">
        <name>heme</name>
        <dbReference type="ChEBI" id="CHEBI:30413"/>
    </cofactor>
</comment>
<evidence type="ECO:0000256" key="9">
    <source>
        <dbReference type="ARBA" id="ARBA00023004"/>
    </source>
</evidence>
<organism evidence="12 13">
    <name type="scientific">Sparassis crispa</name>
    <dbReference type="NCBI Taxonomy" id="139825"/>
    <lineage>
        <taxon>Eukaryota</taxon>
        <taxon>Fungi</taxon>
        <taxon>Dikarya</taxon>
        <taxon>Basidiomycota</taxon>
        <taxon>Agaricomycotina</taxon>
        <taxon>Agaricomycetes</taxon>
        <taxon>Polyporales</taxon>
        <taxon>Sparassidaceae</taxon>
        <taxon>Sparassis</taxon>
    </lineage>
</organism>
<comment type="subcellular location">
    <subcellularLocation>
        <location evidence="2">Membrane</location>
    </subcellularLocation>
</comment>
<dbReference type="OrthoDB" id="3934656at2759"/>
<dbReference type="EMBL" id="BFAD01000002">
    <property type="protein sequence ID" value="GBE79386.1"/>
    <property type="molecule type" value="Genomic_DNA"/>
</dbReference>
<evidence type="ECO:0000313" key="12">
    <source>
        <dbReference type="EMBL" id="GBE79386.1"/>
    </source>
</evidence>
<evidence type="ECO:0000256" key="5">
    <source>
        <dbReference type="ARBA" id="ARBA00022692"/>
    </source>
</evidence>
<dbReference type="GO" id="GO:0016705">
    <property type="term" value="F:oxidoreductase activity, acting on paired donors, with incorporation or reduction of molecular oxygen"/>
    <property type="evidence" value="ECO:0007669"/>
    <property type="project" value="InterPro"/>
</dbReference>
<keyword evidence="8" id="KW-0560">Oxidoreductase</keyword>
<sequence>MKEYSLTFGRCRICPGIHLAEASVFIHCAMSLAVFNISKPVLDGAVLEPNIEFTSGMICHPVPYECCIKARSSKAEALLPSVDDA</sequence>
<dbReference type="InterPro" id="IPR050364">
    <property type="entry name" value="Cytochrome_P450_fung"/>
</dbReference>
<evidence type="ECO:0000256" key="11">
    <source>
        <dbReference type="ARBA" id="ARBA00023136"/>
    </source>
</evidence>
<dbReference type="GO" id="GO:0004497">
    <property type="term" value="F:monooxygenase activity"/>
    <property type="evidence" value="ECO:0007669"/>
    <property type="project" value="UniProtKB-KW"/>
</dbReference>
<dbReference type="SUPFAM" id="SSF48264">
    <property type="entry name" value="Cytochrome P450"/>
    <property type="match status" value="1"/>
</dbReference>
<dbReference type="InterPro" id="IPR036396">
    <property type="entry name" value="Cyt_P450_sf"/>
</dbReference>
<proteinExistence type="inferred from homology"/>
<comment type="similarity">
    <text evidence="3">Belongs to the cytochrome P450 family.</text>
</comment>
<evidence type="ECO:0000256" key="1">
    <source>
        <dbReference type="ARBA" id="ARBA00001971"/>
    </source>
</evidence>
<dbReference type="PANTHER" id="PTHR46300">
    <property type="entry name" value="P450, PUTATIVE (EUROFUNG)-RELATED-RELATED"/>
    <property type="match status" value="1"/>
</dbReference>
<keyword evidence="9" id="KW-0408">Iron</keyword>
<dbReference type="AlphaFoldDB" id="A0A401GB26"/>
<evidence type="ECO:0000256" key="2">
    <source>
        <dbReference type="ARBA" id="ARBA00004370"/>
    </source>
</evidence>
<dbReference type="InParanoid" id="A0A401GB26"/>
<evidence type="ECO:0000256" key="7">
    <source>
        <dbReference type="ARBA" id="ARBA00022989"/>
    </source>
</evidence>
<keyword evidence="4" id="KW-0349">Heme</keyword>
<keyword evidence="13" id="KW-1185">Reference proteome</keyword>
<evidence type="ECO:0000256" key="3">
    <source>
        <dbReference type="ARBA" id="ARBA00010617"/>
    </source>
</evidence>